<comment type="caution">
    <text evidence="1">The sequence shown here is derived from an EMBL/GenBank/DDBJ whole genome shotgun (WGS) entry which is preliminary data.</text>
</comment>
<gene>
    <name evidence="1" type="ORF">HJG44_12420</name>
</gene>
<dbReference type="SUPFAM" id="SSF51445">
    <property type="entry name" value="(Trans)glycosidases"/>
    <property type="match status" value="1"/>
</dbReference>
<dbReference type="EMBL" id="JABEPP010000003">
    <property type="protein sequence ID" value="NNM73185.1"/>
    <property type="molecule type" value="Genomic_DNA"/>
</dbReference>
<dbReference type="Proteomes" id="UP000564885">
    <property type="component" value="Unassembled WGS sequence"/>
</dbReference>
<name>A0A849IA88_9HYPH</name>
<organism evidence="1 2">
    <name type="scientific">Enterovirga aerilata</name>
    <dbReference type="NCBI Taxonomy" id="2730920"/>
    <lineage>
        <taxon>Bacteria</taxon>
        <taxon>Pseudomonadati</taxon>
        <taxon>Pseudomonadota</taxon>
        <taxon>Alphaproteobacteria</taxon>
        <taxon>Hyphomicrobiales</taxon>
        <taxon>Methylobacteriaceae</taxon>
        <taxon>Enterovirga</taxon>
    </lineage>
</organism>
<sequence>MGIFQSFFLGGFECSTQIRRDGRRLDLLRSTGHDRFALQDYRALAEHGIAAVRDGLRWHLIEKAPGVYDWDSFLPMLQAAEEAGVQVIWDLCHYGWPEDIDIWSDAFPARLAAYAAAAAEVIVRETGRPPLLCPVNEISFWAWAGGEVGRFGPNRTGEGARLKRQLVRAALAATRAVREAVPGARFVCAEPLIHVEPALHDAPDHVAGAEGHRNSQFEAVDLMLGRAEPELGGGPDCLDLVGVNFYPFNQWYHGGSTIPLGHHAFRPLRDMLLEVWERYSRPMFIAETGAEGSGRASWLHYVCGEVRAAMAAGVPLEGVCLYPILDYHGWDNDRLCATGLLSSPDASGRRRVHEPLAEELRAQRARLEAARVTAPGLDAAA</sequence>
<dbReference type="InterPro" id="IPR017853">
    <property type="entry name" value="GH"/>
</dbReference>
<dbReference type="RefSeq" id="WP_171218674.1">
    <property type="nucleotide sequence ID" value="NZ_JABEPP010000003.1"/>
</dbReference>
<protein>
    <submittedName>
        <fullName evidence="1">Beta-glucosidase</fullName>
    </submittedName>
</protein>
<reference evidence="1 2" key="1">
    <citation type="submission" date="2020-04" db="EMBL/GenBank/DDBJ databases">
        <title>Enterovirga sp. isolate from soil.</title>
        <authorList>
            <person name="Chea S."/>
            <person name="Kim D.-U."/>
        </authorList>
    </citation>
    <scope>NUCLEOTIDE SEQUENCE [LARGE SCALE GENOMIC DNA]</scope>
    <source>
        <strain evidence="1 2">DB1703</strain>
    </source>
</reference>
<dbReference type="AlphaFoldDB" id="A0A849IA88"/>
<proteinExistence type="predicted"/>
<evidence type="ECO:0000313" key="1">
    <source>
        <dbReference type="EMBL" id="NNM73185.1"/>
    </source>
</evidence>
<keyword evidence="2" id="KW-1185">Reference proteome</keyword>
<accession>A0A849IA88</accession>
<evidence type="ECO:0000313" key="2">
    <source>
        <dbReference type="Proteomes" id="UP000564885"/>
    </source>
</evidence>
<dbReference type="Gene3D" id="3.20.20.80">
    <property type="entry name" value="Glycosidases"/>
    <property type="match status" value="2"/>
</dbReference>